<evidence type="ECO:0000313" key="2">
    <source>
        <dbReference type="EMBL" id="KAH6657956.1"/>
    </source>
</evidence>
<gene>
    <name evidence="2" type="ORF">BKA67DRAFT_556799</name>
</gene>
<evidence type="ECO:0000256" key="1">
    <source>
        <dbReference type="SAM" id="MobiDB-lite"/>
    </source>
</evidence>
<dbReference type="Proteomes" id="UP000758603">
    <property type="component" value="Unassembled WGS sequence"/>
</dbReference>
<keyword evidence="3" id="KW-1185">Reference proteome</keyword>
<name>A0A9P8UTC7_9PEZI</name>
<evidence type="ECO:0000313" key="3">
    <source>
        <dbReference type="Proteomes" id="UP000758603"/>
    </source>
</evidence>
<feature type="compositionally biased region" description="Basic and acidic residues" evidence="1">
    <location>
        <begin position="173"/>
        <end position="188"/>
    </location>
</feature>
<sequence length="210" mass="23838">MRDEENDRRMLKTNRKARDRAYGYIRLSLRTSLTYRALSSPCPESGHVMQSYPARELCVKRQHEFDEIAAQLKNPPSEAQRRIFAHVCERVDQELPSRGSKGAKRIVEMVVNRIFDEIQVHARGVSSQVLPGTEPVQSGELVPPLEIPIEDDEDDVTLLSSLPTHASIIDLARLEPQDRTNNRNDETHTAAPEASSESLVGRTRRVPTYR</sequence>
<dbReference type="RefSeq" id="XP_045962190.1">
    <property type="nucleotide sequence ID" value="XM_046102188.1"/>
</dbReference>
<reference evidence="2" key="1">
    <citation type="journal article" date="2021" name="Nat. Commun.">
        <title>Genetic determinants of endophytism in the Arabidopsis root mycobiome.</title>
        <authorList>
            <person name="Mesny F."/>
            <person name="Miyauchi S."/>
            <person name="Thiergart T."/>
            <person name="Pickel B."/>
            <person name="Atanasova L."/>
            <person name="Karlsson M."/>
            <person name="Huettel B."/>
            <person name="Barry K.W."/>
            <person name="Haridas S."/>
            <person name="Chen C."/>
            <person name="Bauer D."/>
            <person name="Andreopoulos W."/>
            <person name="Pangilinan J."/>
            <person name="LaButti K."/>
            <person name="Riley R."/>
            <person name="Lipzen A."/>
            <person name="Clum A."/>
            <person name="Drula E."/>
            <person name="Henrissat B."/>
            <person name="Kohler A."/>
            <person name="Grigoriev I.V."/>
            <person name="Martin F.M."/>
            <person name="Hacquard S."/>
        </authorList>
    </citation>
    <scope>NUCLEOTIDE SEQUENCE</scope>
    <source>
        <strain evidence="2">MPI-SDFR-AT-0073</strain>
    </source>
</reference>
<dbReference type="AlphaFoldDB" id="A0A9P8UTC7"/>
<protein>
    <submittedName>
        <fullName evidence="2">Uncharacterized protein</fullName>
    </submittedName>
</protein>
<dbReference type="EMBL" id="JAGPXC010000002">
    <property type="protein sequence ID" value="KAH6657956.1"/>
    <property type="molecule type" value="Genomic_DNA"/>
</dbReference>
<accession>A0A9P8UTC7</accession>
<dbReference type="GeneID" id="70131080"/>
<proteinExistence type="predicted"/>
<feature type="region of interest" description="Disordered" evidence="1">
    <location>
        <begin position="173"/>
        <end position="210"/>
    </location>
</feature>
<organism evidence="2 3">
    <name type="scientific">Truncatella angustata</name>
    <dbReference type="NCBI Taxonomy" id="152316"/>
    <lineage>
        <taxon>Eukaryota</taxon>
        <taxon>Fungi</taxon>
        <taxon>Dikarya</taxon>
        <taxon>Ascomycota</taxon>
        <taxon>Pezizomycotina</taxon>
        <taxon>Sordariomycetes</taxon>
        <taxon>Xylariomycetidae</taxon>
        <taxon>Amphisphaeriales</taxon>
        <taxon>Sporocadaceae</taxon>
        <taxon>Truncatella</taxon>
    </lineage>
</organism>
<comment type="caution">
    <text evidence="2">The sequence shown here is derived from an EMBL/GenBank/DDBJ whole genome shotgun (WGS) entry which is preliminary data.</text>
</comment>